<dbReference type="SUPFAM" id="SSF54529">
    <property type="entry name" value="Mitochondrial glycoprotein MAM33-like"/>
    <property type="match status" value="1"/>
</dbReference>
<dbReference type="AlphaFoldDB" id="A0A3L6Q1B1"/>
<sequence>MFLRGLRTSAALRRGATDGGVLAALRAELADQFPHLPPPFHCQDAPDFVTVSDAPLAQDLLLRRRTHSEEVLVSALLAPLMFEDQEPLPRDLLMKVFVSKPGATPVLHFDCRGLFPCDAVVINAVRYHSSPGDAREEGPEFRGSPAFMLKT</sequence>
<evidence type="ECO:0000256" key="1">
    <source>
        <dbReference type="SAM" id="MobiDB-lite"/>
    </source>
</evidence>
<organism evidence="2 3">
    <name type="scientific">Panicum miliaceum</name>
    <name type="common">Proso millet</name>
    <name type="synonym">Broomcorn millet</name>
    <dbReference type="NCBI Taxonomy" id="4540"/>
    <lineage>
        <taxon>Eukaryota</taxon>
        <taxon>Viridiplantae</taxon>
        <taxon>Streptophyta</taxon>
        <taxon>Embryophyta</taxon>
        <taxon>Tracheophyta</taxon>
        <taxon>Spermatophyta</taxon>
        <taxon>Magnoliopsida</taxon>
        <taxon>Liliopsida</taxon>
        <taxon>Poales</taxon>
        <taxon>Poaceae</taxon>
        <taxon>PACMAD clade</taxon>
        <taxon>Panicoideae</taxon>
        <taxon>Panicodae</taxon>
        <taxon>Paniceae</taxon>
        <taxon>Panicinae</taxon>
        <taxon>Panicum</taxon>
        <taxon>Panicum sect. Panicum</taxon>
    </lineage>
</organism>
<dbReference type="InterPro" id="IPR036561">
    <property type="entry name" value="MAM33_sf"/>
</dbReference>
<reference evidence="3" key="1">
    <citation type="journal article" date="2019" name="Nat. Commun.">
        <title>The genome of broomcorn millet.</title>
        <authorList>
            <person name="Zou C."/>
            <person name="Miki D."/>
            <person name="Li D."/>
            <person name="Tang Q."/>
            <person name="Xiao L."/>
            <person name="Rajput S."/>
            <person name="Deng P."/>
            <person name="Jia W."/>
            <person name="Huang R."/>
            <person name="Zhang M."/>
            <person name="Sun Y."/>
            <person name="Hu J."/>
            <person name="Fu X."/>
            <person name="Schnable P.S."/>
            <person name="Li F."/>
            <person name="Zhang H."/>
            <person name="Feng B."/>
            <person name="Zhu X."/>
            <person name="Liu R."/>
            <person name="Schnable J.C."/>
            <person name="Zhu J.-K."/>
            <person name="Zhang H."/>
        </authorList>
    </citation>
    <scope>NUCLEOTIDE SEQUENCE [LARGE SCALE GENOMIC DNA]</scope>
</reference>
<feature type="region of interest" description="Disordered" evidence="1">
    <location>
        <begin position="130"/>
        <end position="151"/>
    </location>
</feature>
<proteinExistence type="predicted"/>
<evidence type="ECO:0000313" key="2">
    <source>
        <dbReference type="EMBL" id="RLM68911.1"/>
    </source>
</evidence>
<protein>
    <submittedName>
        <fullName evidence="2">Uncharacterized protein</fullName>
    </submittedName>
</protein>
<name>A0A3L6Q1B1_PANMI</name>
<dbReference type="STRING" id="4540.A0A3L6Q1B1"/>
<dbReference type="Proteomes" id="UP000275267">
    <property type="component" value="Unassembled WGS sequence"/>
</dbReference>
<dbReference type="EMBL" id="PQIB02000014">
    <property type="protein sequence ID" value="RLM68911.1"/>
    <property type="molecule type" value="Genomic_DNA"/>
</dbReference>
<accession>A0A3L6Q1B1</accession>
<comment type="caution">
    <text evidence="2">The sequence shown here is derived from an EMBL/GenBank/DDBJ whole genome shotgun (WGS) entry which is preliminary data.</text>
</comment>
<keyword evidence="3" id="KW-1185">Reference proteome</keyword>
<gene>
    <name evidence="2" type="ORF">C2845_PM17G01330</name>
</gene>
<dbReference type="OrthoDB" id="278212at2759"/>
<evidence type="ECO:0000313" key="3">
    <source>
        <dbReference type="Proteomes" id="UP000275267"/>
    </source>
</evidence>